<feature type="domain" description="WAP" evidence="1">
    <location>
        <begin position="206"/>
        <end position="257"/>
    </location>
</feature>
<evidence type="ECO:0000313" key="2">
    <source>
        <dbReference type="EMBL" id="ROT68344.1"/>
    </source>
</evidence>
<proteinExistence type="predicted"/>
<keyword evidence="3" id="KW-1185">Reference proteome</keyword>
<dbReference type="OrthoDB" id="6375046at2759"/>
<reference evidence="2 3" key="1">
    <citation type="submission" date="2018-04" db="EMBL/GenBank/DDBJ databases">
        <authorList>
            <person name="Zhang X."/>
            <person name="Yuan J."/>
            <person name="Li F."/>
            <person name="Xiang J."/>
        </authorList>
    </citation>
    <scope>NUCLEOTIDE SEQUENCE [LARGE SCALE GENOMIC DNA]</scope>
    <source>
        <tissue evidence="2">Muscle</tissue>
    </source>
</reference>
<dbReference type="Pfam" id="PF00095">
    <property type="entry name" value="WAP"/>
    <property type="match status" value="1"/>
</dbReference>
<dbReference type="InterPro" id="IPR008197">
    <property type="entry name" value="WAP_dom"/>
</dbReference>
<dbReference type="SUPFAM" id="SSF57256">
    <property type="entry name" value="Elafin-like"/>
    <property type="match status" value="1"/>
</dbReference>
<reference evidence="2 3" key="2">
    <citation type="submission" date="2019-01" db="EMBL/GenBank/DDBJ databases">
        <title>The decoding of complex shrimp genome reveals the adaptation for benthos swimmer, frequently molting mechanism and breeding impact on genome.</title>
        <authorList>
            <person name="Sun Y."/>
            <person name="Gao Y."/>
            <person name="Yu Y."/>
        </authorList>
    </citation>
    <scope>NUCLEOTIDE SEQUENCE [LARGE SCALE GENOMIC DNA]</scope>
    <source>
        <tissue evidence="2">Muscle</tissue>
    </source>
</reference>
<name>A0A3R7SND6_PENVA</name>
<protein>
    <submittedName>
        <fullName evidence="2">Crustin-like protein</fullName>
    </submittedName>
</protein>
<accession>A0A3R7SND6</accession>
<dbReference type="PROSITE" id="PS51390">
    <property type="entry name" value="WAP"/>
    <property type="match status" value="1"/>
</dbReference>
<dbReference type="InterPro" id="IPR036645">
    <property type="entry name" value="Elafin-like_sf"/>
</dbReference>
<gene>
    <name evidence="2" type="ORF">C7M84_013518</name>
</gene>
<dbReference type="GO" id="GO:0005576">
    <property type="term" value="C:extracellular region"/>
    <property type="evidence" value="ECO:0007669"/>
    <property type="project" value="InterPro"/>
</dbReference>
<evidence type="ECO:0000313" key="3">
    <source>
        <dbReference type="Proteomes" id="UP000283509"/>
    </source>
</evidence>
<dbReference type="STRING" id="6689.A0A3R7SND6"/>
<evidence type="ECO:0000259" key="1">
    <source>
        <dbReference type="PROSITE" id="PS51390"/>
    </source>
</evidence>
<dbReference type="Proteomes" id="UP000283509">
    <property type="component" value="Unassembled WGS sequence"/>
</dbReference>
<dbReference type="AlphaFoldDB" id="A0A3R7SND6"/>
<dbReference type="GO" id="GO:0030414">
    <property type="term" value="F:peptidase inhibitor activity"/>
    <property type="evidence" value="ECO:0007669"/>
    <property type="project" value="InterPro"/>
</dbReference>
<dbReference type="EMBL" id="QCYY01002685">
    <property type="protein sequence ID" value="ROT68344.1"/>
    <property type="molecule type" value="Genomic_DNA"/>
</dbReference>
<organism evidence="2 3">
    <name type="scientific">Penaeus vannamei</name>
    <name type="common">Whiteleg shrimp</name>
    <name type="synonym">Litopenaeus vannamei</name>
    <dbReference type="NCBI Taxonomy" id="6689"/>
    <lineage>
        <taxon>Eukaryota</taxon>
        <taxon>Metazoa</taxon>
        <taxon>Ecdysozoa</taxon>
        <taxon>Arthropoda</taxon>
        <taxon>Crustacea</taxon>
        <taxon>Multicrustacea</taxon>
        <taxon>Malacostraca</taxon>
        <taxon>Eumalacostraca</taxon>
        <taxon>Eucarida</taxon>
        <taxon>Decapoda</taxon>
        <taxon>Dendrobranchiata</taxon>
        <taxon>Penaeoidea</taxon>
        <taxon>Penaeidae</taxon>
        <taxon>Penaeus</taxon>
    </lineage>
</organism>
<sequence>MIVLFQIPAFFYSPWPSKLKGITLLTGRNLTDLYASCRGKPERSYNALLHDAASLSRGQRIRPRGEEKDVSRQWGNLSTVTAAVGFYPGARTYKREARRGGSQSVRRRARRSITKMLKFVVLAVVAVAVAHAQDKDKAGTRLGGGFGVPGAGGVFPGAGGVPGVGGVFPGAGGVFPGAGGIGPGPGGLIPGGGFNCNYCRTPVGYVCCKPGRCPPVRDVCPSTRFGPPVCRQDLDCSGSDKCCYDVCLEDTVCKPIVAGSQG</sequence>
<comment type="caution">
    <text evidence="2">The sequence shown here is derived from an EMBL/GenBank/DDBJ whole genome shotgun (WGS) entry which is preliminary data.</text>
</comment>